<gene>
    <name evidence="2" type="ORF">Bpfe_025398</name>
</gene>
<sequence>MYGIAVSCVLITSISMTSGLYNAARFKPSSQSSTYKNYYSYLGVDGDYNGAVRSGHCMHTGYERTPWWIVNLLGQFEVQQIKLYN</sequence>
<reference evidence="2" key="2">
    <citation type="submission" date="2023-04" db="EMBL/GenBank/DDBJ databases">
        <authorList>
            <person name="Bu L."/>
            <person name="Lu L."/>
            <person name="Laidemitt M.R."/>
            <person name="Zhang S.M."/>
            <person name="Mutuku M."/>
            <person name="Mkoji G."/>
            <person name="Steinauer M."/>
            <person name="Loker E.S."/>
        </authorList>
    </citation>
    <scope>NUCLEOTIDE SEQUENCE</scope>
    <source>
        <strain evidence="2">KasaAsao</strain>
        <tissue evidence="2">Whole Snail</tissue>
    </source>
</reference>
<proteinExistence type="predicted"/>
<organism evidence="2 3">
    <name type="scientific">Biomphalaria pfeifferi</name>
    <name type="common">Bloodfluke planorb</name>
    <name type="synonym">Freshwater snail</name>
    <dbReference type="NCBI Taxonomy" id="112525"/>
    <lineage>
        <taxon>Eukaryota</taxon>
        <taxon>Metazoa</taxon>
        <taxon>Spiralia</taxon>
        <taxon>Lophotrochozoa</taxon>
        <taxon>Mollusca</taxon>
        <taxon>Gastropoda</taxon>
        <taxon>Heterobranchia</taxon>
        <taxon>Euthyneura</taxon>
        <taxon>Panpulmonata</taxon>
        <taxon>Hygrophila</taxon>
        <taxon>Lymnaeoidea</taxon>
        <taxon>Planorbidae</taxon>
        <taxon>Biomphalaria</taxon>
    </lineage>
</organism>
<keyword evidence="1" id="KW-0732">Signal</keyword>
<protein>
    <submittedName>
        <fullName evidence="2">Fucolectin-5</fullName>
    </submittedName>
</protein>
<feature type="signal peptide" evidence="1">
    <location>
        <begin position="1"/>
        <end position="19"/>
    </location>
</feature>
<evidence type="ECO:0000313" key="3">
    <source>
        <dbReference type="Proteomes" id="UP001233172"/>
    </source>
</evidence>
<dbReference type="SUPFAM" id="SSF49785">
    <property type="entry name" value="Galactose-binding domain-like"/>
    <property type="match status" value="1"/>
</dbReference>
<dbReference type="InterPro" id="IPR008979">
    <property type="entry name" value="Galactose-bd-like_sf"/>
</dbReference>
<dbReference type="Gene3D" id="2.60.120.260">
    <property type="entry name" value="Galactose-binding domain-like"/>
    <property type="match status" value="1"/>
</dbReference>
<feature type="non-terminal residue" evidence="2">
    <location>
        <position position="85"/>
    </location>
</feature>
<accession>A0AAD8EZT7</accession>
<evidence type="ECO:0000313" key="2">
    <source>
        <dbReference type="EMBL" id="KAK0045126.1"/>
    </source>
</evidence>
<dbReference type="AlphaFoldDB" id="A0AAD8EZT7"/>
<feature type="chain" id="PRO_5042213447" evidence="1">
    <location>
        <begin position="20"/>
        <end position="85"/>
    </location>
</feature>
<dbReference type="Proteomes" id="UP001233172">
    <property type="component" value="Unassembled WGS sequence"/>
</dbReference>
<dbReference type="PANTHER" id="PTHR45713:SF6">
    <property type="entry name" value="F5_8 TYPE C DOMAIN-CONTAINING PROTEIN"/>
    <property type="match status" value="1"/>
</dbReference>
<name>A0AAD8EZT7_BIOPF</name>
<evidence type="ECO:0000256" key="1">
    <source>
        <dbReference type="SAM" id="SignalP"/>
    </source>
</evidence>
<dbReference type="InterPro" id="IPR051941">
    <property type="entry name" value="BG_Antigen-Binding_Lectin"/>
</dbReference>
<dbReference type="EMBL" id="JASAOG010000185">
    <property type="protein sequence ID" value="KAK0045126.1"/>
    <property type="molecule type" value="Genomic_DNA"/>
</dbReference>
<dbReference type="PANTHER" id="PTHR45713">
    <property type="entry name" value="FTP DOMAIN-CONTAINING PROTEIN"/>
    <property type="match status" value="1"/>
</dbReference>
<reference evidence="2" key="1">
    <citation type="journal article" date="2023" name="PLoS Negl. Trop. Dis.">
        <title>A genome sequence for Biomphalaria pfeifferi, the major vector snail for the human-infecting parasite Schistosoma mansoni.</title>
        <authorList>
            <person name="Bu L."/>
            <person name="Lu L."/>
            <person name="Laidemitt M.R."/>
            <person name="Zhang S.M."/>
            <person name="Mutuku M."/>
            <person name="Mkoji G."/>
            <person name="Steinauer M."/>
            <person name="Loker E.S."/>
        </authorList>
    </citation>
    <scope>NUCLEOTIDE SEQUENCE</scope>
    <source>
        <strain evidence="2">KasaAsao</strain>
    </source>
</reference>
<comment type="caution">
    <text evidence="2">The sequence shown here is derived from an EMBL/GenBank/DDBJ whole genome shotgun (WGS) entry which is preliminary data.</text>
</comment>
<keyword evidence="3" id="KW-1185">Reference proteome</keyword>